<dbReference type="STRING" id="6186.A0A183L2B9"/>
<sequence>MRFRREASSVFVHNDCVYVCGGANETGCVNTTDIFSLKTTIWSKGKPMILHRAFAGNIFLLSININLISH</sequence>
<accession>A0A183L2B9</accession>
<dbReference type="EMBL" id="UZAK01046614">
    <property type="protein sequence ID" value="VDP75562.1"/>
    <property type="molecule type" value="Genomic_DNA"/>
</dbReference>
<dbReference type="Pfam" id="PF01344">
    <property type="entry name" value="Kelch_1"/>
    <property type="match status" value="1"/>
</dbReference>
<keyword evidence="1" id="KW-0880">Kelch repeat</keyword>
<dbReference type="WBParaSite" id="SCUD_0002147401-mRNA-1">
    <property type="protein sequence ID" value="SCUD_0002147401-mRNA-1"/>
    <property type="gene ID" value="SCUD_0002147401"/>
</dbReference>
<keyword evidence="3" id="KW-1185">Reference proteome</keyword>
<evidence type="ECO:0000313" key="3">
    <source>
        <dbReference type="Proteomes" id="UP000279833"/>
    </source>
</evidence>
<evidence type="ECO:0000313" key="2">
    <source>
        <dbReference type="EMBL" id="VDP75562.1"/>
    </source>
</evidence>
<reference evidence="2 3" key="2">
    <citation type="submission" date="2018-11" db="EMBL/GenBank/DDBJ databases">
        <authorList>
            <consortium name="Pathogen Informatics"/>
        </authorList>
    </citation>
    <scope>NUCLEOTIDE SEQUENCE [LARGE SCALE GENOMIC DNA]</scope>
    <source>
        <strain evidence="2">Dakar</strain>
        <strain evidence="3">Dakar, Senegal</strain>
    </source>
</reference>
<evidence type="ECO:0000313" key="4">
    <source>
        <dbReference type="WBParaSite" id="SCUD_0002147401-mRNA-1"/>
    </source>
</evidence>
<dbReference type="AlphaFoldDB" id="A0A183L2B9"/>
<dbReference type="InterPro" id="IPR015915">
    <property type="entry name" value="Kelch-typ_b-propeller"/>
</dbReference>
<dbReference type="InterPro" id="IPR006652">
    <property type="entry name" value="Kelch_1"/>
</dbReference>
<dbReference type="SUPFAM" id="SSF117281">
    <property type="entry name" value="Kelch motif"/>
    <property type="match status" value="1"/>
</dbReference>
<gene>
    <name evidence="2" type="ORF">SCUD_LOCUS21472</name>
</gene>
<reference evidence="4" key="1">
    <citation type="submission" date="2016-06" db="UniProtKB">
        <authorList>
            <consortium name="WormBaseParasite"/>
        </authorList>
    </citation>
    <scope>IDENTIFICATION</scope>
</reference>
<dbReference type="Proteomes" id="UP000279833">
    <property type="component" value="Unassembled WGS sequence"/>
</dbReference>
<organism evidence="4">
    <name type="scientific">Schistosoma curassoni</name>
    <dbReference type="NCBI Taxonomy" id="6186"/>
    <lineage>
        <taxon>Eukaryota</taxon>
        <taxon>Metazoa</taxon>
        <taxon>Spiralia</taxon>
        <taxon>Lophotrochozoa</taxon>
        <taxon>Platyhelminthes</taxon>
        <taxon>Trematoda</taxon>
        <taxon>Digenea</taxon>
        <taxon>Strigeidida</taxon>
        <taxon>Schistosomatoidea</taxon>
        <taxon>Schistosomatidae</taxon>
        <taxon>Schistosoma</taxon>
    </lineage>
</organism>
<dbReference type="Gene3D" id="2.120.10.80">
    <property type="entry name" value="Kelch-type beta propeller"/>
    <property type="match status" value="1"/>
</dbReference>
<protein>
    <submittedName>
        <fullName evidence="4">Kelch domain-containing protein 10</fullName>
    </submittedName>
</protein>
<evidence type="ECO:0000256" key="1">
    <source>
        <dbReference type="ARBA" id="ARBA00022441"/>
    </source>
</evidence>
<name>A0A183L2B9_9TREM</name>
<proteinExistence type="predicted"/>